<evidence type="ECO:0000313" key="1">
    <source>
        <dbReference type="Proteomes" id="UP000887565"/>
    </source>
</evidence>
<protein>
    <submittedName>
        <fullName evidence="2">Uncharacterized protein</fullName>
    </submittedName>
</protein>
<dbReference type="Proteomes" id="UP000887565">
    <property type="component" value="Unplaced"/>
</dbReference>
<organism evidence="1 2">
    <name type="scientific">Romanomermis culicivorax</name>
    <name type="common">Nematode worm</name>
    <dbReference type="NCBI Taxonomy" id="13658"/>
    <lineage>
        <taxon>Eukaryota</taxon>
        <taxon>Metazoa</taxon>
        <taxon>Ecdysozoa</taxon>
        <taxon>Nematoda</taxon>
        <taxon>Enoplea</taxon>
        <taxon>Dorylaimia</taxon>
        <taxon>Mermithida</taxon>
        <taxon>Mermithoidea</taxon>
        <taxon>Mermithidae</taxon>
        <taxon>Romanomermis</taxon>
    </lineage>
</organism>
<proteinExistence type="predicted"/>
<reference evidence="2" key="1">
    <citation type="submission" date="2022-11" db="UniProtKB">
        <authorList>
            <consortium name="WormBaseParasite"/>
        </authorList>
    </citation>
    <scope>IDENTIFICATION</scope>
</reference>
<sequence>MAADRDLTDHKQAALDKSLLCHTDQQKLDFTMNKTTAKTYVTAAQKSKALSMLCQNRDVFSLPGDKPTFTNELTININMLYETQLILRPGFVGLYCSLDGTLHL</sequence>
<accession>A0A915IEC0</accession>
<name>A0A915IEC0_ROMCU</name>
<dbReference type="WBParaSite" id="nRc.2.0.1.t12529-RA">
    <property type="protein sequence ID" value="nRc.2.0.1.t12529-RA"/>
    <property type="gene ID" value="nRc.2.0.1.g12529"/>
</dbReference>
<keyword evidence="1" id="KW-1185">Reference proteome</keyword>
<evidence type="ECO:0000313" key="2">
    <source>
        <dbReference type="WBParaSite" id="nRc.2.0.1.t12529-RA"/>
    </source>
</evidence>
<dbReference type="AlphaFoldDB" id="A0A915IEC0"/>